<keyword evidence="3" id="KW-0813">Transport</keyword>
<evidence type="ECO:0000256" key="4">
    <source>
        <dbReference type="ARBA" id="ARBA00022475"/>
    </source>
</evidence>
<evidence type="ECO:0008006" key="11">
    <source>
        <dbReference type="Google" id="ProtNLM"/>
    </source>
</evidence>
<evidence type="ECO:0000313" key="10">
    <source>
        <dbReference type="Proteomes" id="UP000603352"/>
    </source>
</evidence>
<feature type="transmembrane region" description="Helical" evidence="8">
    <location>
        <begin position="34"/>
        <end position="57"/>
    </location>
</feature>
<evidence type="ECO:0000256" key="6">
    <source>
        <dbReference type="ARBA" id="ARBA00022989"/>
    </source>
</evidence>
<feature type="transmembrane region" description="Helical" evidence="8">
    <location>
        <begin position="167"/>
        <end position="186"/>
    </location>
</feature>
<evidence type="ECO:0000256" key="8">
    <source>
        <dbReference type="SAM" id="Phobius"/>
    </source>
</evidence>
<evidence type="ECO:0000256" key="3">
    <source>
        <dbReference type="ARBA" id="ARBA00022448"/>
    </source>
</evidence>
<dbReference type="Proteomes" id="UP000603352">
    <property type="component" value="Unassembled WGS sequence"/>
</dbReference>
<reference evidence="10" key="1">
    <citation type="journal article" date="2019" name="Int. J. Syst. Evol. Microbiol.">
        <title>The Global Catalogue of Microorganisms (GCM) 10K type strain sequencing project: providing services to taxonomists for standard genome sequencing and annotation.</title>
        <authorList>
            <consortium name="The Broad Institute Genomics Platform"/>
            <consortium name="The Broad Institute Genome Sequencing Center for Infectious Disease"/>
            <person name="Wu L."/>
            <person name="Ma J."/>
        </authorList>
    </citation>
    <scope>NUCLEOTIDE SEQUENCE [LARGE SCALE GENOMIC DNA]</scope>
    <source>
        <strain evidence="10">CGMCC 1.10188</strain>
    </source>
</reference>
<feature type="transmembrane region" description="Helical" evidence="8">
    <location>
        <begin position="133"/>
        <end position="155"/>
    </location>
</feature>
<keyword evidence="6 8" id="KW-1133">Transmembrane helix</keyword>
<keyword evidence="5 8" id="KW-0812">Transmembrane</keyword>
<gene>
    <name evidence="9" type="ORF">GCM10011505_45320</name>
</gene>
<keyword evidence="10" id="KW-1185">Reference proteome</keyword>
<evidence type="ECO:0000256" key="5">
    <source>
        <dbReference type="ARBA" id="ARBA00022692"/>
    </source>
</evidence>
<evidence type="ECO:0000313" key="9">
    <source>
        <dbReference type="EMBL" id="GGB59497.1"/>
    </source>
</evidence>
<evidence type="ECO:0000256" key="1">
    <source>
        <dbReference type="ARBA" id="ARBA00004651"/>
    </source>
</evidence>
<comment type="subcellular location">
    <subcellularLocation>
        <location evidence="1">Cell membrane</location>
        <topology evidence="1">Multi-pass membrane protein</topology>
    </subcellularLocation>
</comment>
<evidence type="ECO:0000256" key="7">
    <source>
        <dbReference type="ARBA" id="ARBA00023136"/>
    </source>
</evidence>
<name>A0ABQ1J3X8_9PROT</name>
<evidence type="ECO:0000256" key="2">
    <source>
        <dbReference type="ARBA" id="ARBA00010735"/>
    </source>
</evidence>
<organism evidence="9 10">
    <name type="scientific">Tistrella bauzanensis</name>
    <dbReference type="NCBI Taxonomy" id="657419"/>
    <lineage>
        <taxon>Bacteria</taxon>
        <taxon>Pseudomonadati</taxon>
        <taxon>Pseudomonadota</taxon>
        <taxon>Alphaproteobacteria</taxon>
        <taxon>Geminicoccales</taxon>
        <taxon>Geminicoccaceae</taxon>
        <taxon>Tistrella</taxon>
    </lineage>
</organism>
<dbReference type="EMBL" id="BMDZ01000087">
    <property type="protein sequence ID" value="GGB59497.1"/>
    <property type="molecule type" value="Genomic_DNA"/>
</dbReference>
<dbReference type="PANTHER" id="PTHR34979:SF1">
    <property type="entry name" value="INNER MEMBRANE PROTEIN YGAZ"/>
    <property type="match status" value="1"/>
</dbReference>
<comment type="similarity">
    <text evidence="2">Belongs to the AzlC family.</text>
</comment>
<dbReference type="InterPro" id="IPR011606">
    <property type="entry name" value="Brnchd-chn_aa_trnsp_permease"/>
</dbReference>
<sequence>MGLLFGILAAAQGWAVLEVLGIAMIGFTGSGQFVWLRLAAEGGPALAGFAVILLINLRYVPMILTISAPFRGTGPLKGVAAHMVSDESYAVEAPGDDRRVRWTVRGALFVTWTTTNLAGALIMPLIAGTEAAAVLGLLAFFPASLLLFTLSVLRLEAASRDISGRPVPRMVLAIAAAAGLALMLYLVLGPQWFWLPGILVCAVVVDRFGFGDAAADARVVAR</sequence>
<comment type="caution">
    <text evidence="9">The sequence shown here is derived from an EMBL/GenBank/DDBJ whole genome shotgun (WGS) entry which is preliminary data.</text>
</comment>
<keyword evidence="7 8" id="KW-0472">Membrane</keyword>
<dbReference type="PANTHER" id="PTHR34979">
    <property type="entry name" value="INNER MEMBRANE PROTEIN YGAZ"/>
    <property type="match status" value="1"/>
</dbReference>
<dbReference type="Pfam" id="PF03591">
    <property type="entry name" value="AzlC"/>
    <property type="match status" value="1"/>
</dbReference>
<proteinExistence type="inferred from homology"/>
<keyword evidence="4" id="KW-1003">Cell membrane</keyword>
<protein>
    <recommendedName>
        <fullName evidence="11">Branched-chain amino acid ABC transporter permease</fullName>
    </recommendedName>
</protein>
<accession>A0ABQ1J3X8</accession>
<feature type="transmembrane region" description="Helical" evidence="8">
    <location>
        <begin position="192"/>
        <end position="210"/>
    </location>
</feature>
<feature type="transmembrane region" description="Helical" evidence="8">
    <location>
        <begin position="107"/>
        <end position="127"/>
    </location>
</feature>